<proteinExistence type="predicted"/>
<dbReference type="PANTHER" id="PTHR43423:SF12">
    <property type="entry name" value="IRON EXPORT ATP-BINDING PROTEIN FETA-RELATED"/>
    <property type="match status" value="1"/>
</dbReference>
<accession>E0NF24</accession>
<evidence type="ECO:0000313" key="11">
    <source>
        <dbReference type="Proteomes" id="UP000004470"/>
    </source>
</evidence>
<dbReference type="GO" id="GO:0016887">
    <property type="term" value="F:ATP hydrolysis activity"/>
    <property type="evidence" value="ECO:0007669"/>
    <property type="project" value="InterPro"/>
</dbReference>
<dbReference type="InterPro" id="IPR003593">
    <property type="entry name" value="AAA+_ATPase"/>
</dbReference>
<keyword evidence="5" id="KW-0547">Nucleotide-binding</keyword>
<dbReference type="InterPro" id="IPR017871">
    <property type="entry name" value="ABC_transporter-like_CS"/>
</dbReference>
<dbReference type="EMBL" id="AEEG01000002">
    <property type="protein sequence ID" value="EFL96185.1"/>
    <property type="molecule type" value="Genomic_DNA"/>
</dbReference>
<dbReference type="AlphaFoldDB" id="E0NF24"/>
<comment type="caution">
    <text evidence="10">The sequence shown here is derived from an EMBL/GenBank/DDBJ whole genome shotgun (WGS) entry which is preliminary data.</text>
</comment>
<evidence type="ECO:0000256" key="7">
    <source>
        <dbReference type="ARBA" id="ARBA00022967"/>
    </source>
</evidence>
<dbReference type="SMART" id="SM00382">
    <property type="entry name" value="AAA"/>
    <property type="match status" value="1"/>
</dbReference>
<keyword evidence="11" id="KW-1185">Reference proteome</keyword>
<sequence length="268" mass="30287">MTWRKAGHPKNILEDNYVARIAVHPLFTSNLRFLNYNESKQVRGVTFMTKIFSVRNLNYVVNGTRILNSIDFDAELGDYVTIIGPSGSGKSTFLKILATLLTPTSGTIMYHGEDQLAIPKIEYRKEVSYCFQQPTLFGETVRDNLAFPFEIRNHPFNADKAVRSLEQVDLTARFLDKPIVDLSGGEKQRVALVRNLLFPPKVLLLDEVTTGLDVDTKAIVHQLIEKMNQKSKITVLAITHDEAEIGLAHRLVTVENGRIVGERHELNR</sequence>
<keyword evidence="10" id="KW-0378">Hydrolase</keyword>
<evidence type="ECO:0000256" key="5">
    <source>
        <dbReference type="ARBA" id="ARBA00022741"/>
    </source>
</evidence>
<evidence type="ECO:0000313" key="10">
    <source>
        <dbReference type="EMBL" id="EFL96185.1"/>
    </source>
</evidence>
<gene>
    <name evidence="10" type="ORF">HMPREF0623_0236</name>
</gene>
<reference evidence="10" key="1">
    <citation type="submission" date="2010-07" db="EMBL/GenBank/DDBJ databases">
        <authorList>
            <person name="Muzny D."/>
            <person name="Qin X."/>
            <person name="Deng J."/>
            <person name="Jiang H."/>
            <person name="Liu Y."/>
            <person name="Qu J."/>
            <person name="Song X.-Z."/>
            <person name="Zhang L."/>
            <person name="Thornton R."/>
            <person name="Coyle M."/>
            <person name="Francisco L."/>
            <person name="Jackson L."/>
            <person name="Javaid M."/>
            <person name="Korchina V."/>
            <person name="Kovar C."/>
            <person name="Mata R."/>
            <person name="Mathew T."/>
            <person name="Ngo R."/>
            <person name="Nguyen L."/>
            <person name="Nguyen N."/>
            <person name="Okwuonu G."/>
            <person name="Ongeri F."/>
            <person name="Pham C."/>
            <person name="Simmons D."/>
            <person name="Wilczek-Boney K."/>
            <person name="Hale W."/>
            <person name="Jakkamsetti A."/>
            <person name="Pham P."/>
            <person name="Ruth R."/>
            <person name="San Lucas F."/>
            <person name="Warren J."/>
            <person name="Zhang J."/>
            <person name="Zhao Z."/>
            <person name="Zhou C."/>
            <person name="Zhu D."/>
            <person name="Lee S."/>
            <person name="Bess C."/>
            <person name="Blankenburg K."/>
            <person name="Forbes L."/>
            <person name="Fu Q."/>
            <person name="Gubbala S."/>
            <person name="Hirani K."/>
            <person name="Jayaseelan J.C."/>
            <person name="Lara F."/>
            <person name="Munidasa M."/>
            <person name="Palculict T."/>
            <person name="Patil S."/>
            <person name="Pu L.-L."/>
            <person name="Saada N."/>
            <person name="Tang L."/>
            <person name="Weissenberger G."/>
            <person name="Zhu Y."/>
            <person name="Hemphill L."/>
            <person name="Shang Y."/>
            <person name="Youmans B."/>
            <person name="Ayvaz T."/>
            <person name="Ross M."/>
            <person name="Santibanez J."/>
            <person name="Aqrawi P."/>
            <person name="Gross S."/>
            <person name="Joshi V."/>
            <person name="Fowler G."/>
            <person name="Nazareth L."/>
            <person name="Reid J."/>
            <person name="Worley K."/>
            <person name="Petrosino J."/>
            <person name="Highlander S."/>
            <person name="Gibbs R."/>
        </authorList>
    </citation>
    <scope>NUCLEOTIDE SEQUENCE [LARGE SCALE GENOMIC DNA]</scope>
    <source>
        <strain evidence="10">DSM 20284</strain>
    </source>
</reference>
<dbReference type="InterPro" id="IPR003439">
    <property type="entry name" value="ABC_transporter-like_ATP-bd"/>
</dbReference>
<dbReference type="PANTHER" id="PTHR43423">
    <property type="entry name" value="ABC TRANSPORTER I FAMILY MEMBER 17"/>
    <property type="match status" value="1"/>
</dbReference>
<dbReference type="SUPFAM" id="SSF52540">
    <property type="entry name" value="P-loop containing nucleoside triphosphate hydrolases"/>
    <property type="match status" value="1"/>
</dbReference>
<evidence type="ECO:0000259" key="9">
    <source>
        <dbReference type="PROSITE" id="PS50893"/>
    </source>
</evidence>
<feature type="domain" description="ABC transporter" evidence="9">
    <location>
        <begin position="52"/>
        <end position="266"/>
    </location>
</feature>
<protein>
    <submittedName>
        <fullName evidence="10">ABC transporter, ATP-binding protein</fullName>
        <ecNumber evidence="10">3.6.3.-</ecNumber>
    </submittedName>
</protein>
<dbReference type="Proteomes" id="UP000004470">
    <property type="component" value="Unassembled WGS sequence"/>
</dbReference>
<dbReference type="EC" id="3.6.3.-" evidence="10"/>
<dbReference type="HOGENOM" id="CLU_000604_1_22_9"/>
<name>E0NF24_PEDAC</name>
<evidence type="ECO:0000256" key="8">
    <source>
        <dbReference type="ARBA" id="ARBA00023136"/>
    </source>
</evidence>
<dbReference type="InterPro" id="IPR027417">
    <property type="entry name" value="P-loop_NTPase"/>
</dbReference>
<dbReference type="GO" id="GO:0005524">
    <property type="term" value="F:ATP binding"/>
    <property type="evidence" value="ECO:0007669"/>
    <property type="project" value="UniProtKB-KW"/>
</dbReference>
<keyword evidence="4" id="KW-0592">Phosphate transport</keyword>
<dbReference type="Gene3D" id="3.40.50.300">
    <property type="entry name" value="P-loop containing nucleotide triphosphate hydrolases"/>
    <property type="match status" value="1"/>
</dbReference>
<evidence type="ECO:0000256" key="4">
    <source>
        <dbReference type="ARBA" id="ARBA00022592"/>
    </source>
</evidence>
<keyword evidence="6 10" id="KW-0067">ATP-binding</keyword>
<evidence type="ECO:0000256" key="2">
    <source>
        <dbReference type="ARBA" id="ARBA00022475"/>
    </source>
</evidence>
<dbReference type="PROSITE" id="PS00211">
    <property type="entry name" value="ABC_TRANSPORTER_1"/>
    <property type="match status" value="1"/>
</dbReference>
<dbReference type="Pfam" id="PF00005">
    <property type="entry name" value="ABC_tran"/>
    <property type="match status" value="1"/>
</dbReference>
<dbReference type="PROSITE" id="PS50893">
    <property type="entry name" value="ABC_TRANSPORTER_2"/>
    <property type="match status" value="1"/>
</dbReference>
<evidence type="ECO:0000256" key="3">
    <source>
        <dbReference type="ARBA" id="ARBA00022519"/>
    </source>
</evidence>
<keyword evidence="7" id="KW-1278">Translocase</keyword>
<evidence type="ECO:0000256" key="1">
    <source>
        <dbReference type="ARBA" id="ARBA00022448"/>
    </source>
</evidence>
<keyword evidence="2" id="KW-1003">Cell membrane</keyword>
<keyword evidence="3" id="KW-0997">Cell inner membrane</keyword>
<dbReference type="eggNOG" id="COG4619">
    <property type="taxonomic scope" value="Bacteria"/>
</dbReference>
<keyword evidence="8" id="KW-0472">Membrane</keyword>
<keyword evidence="1" id="KW-0813">Transport</keyword>
<organism evidence="10 11">
    <name type="scientific">Pediococcus acidilactici DSM 20284</name>
    <dbReference type="NCBI Taxonomy" id="862514"/>
    <lineage>
        <taxon>Bacteria</taxon>
        <taxon>Bacillati</taxon>
        <taxon>Bacillota</taxon>
        <taxon>Bacilli</taxon>
        <taxon>Lactobacillales</taxon>
        <taxon>Lactobacillaceae</taxon>
        <taxon>Pediococcus</taxon>
        <taxon>Pediococcus acidilactici group</taxon>
    </lineage>
</organism>
<dbReference type="GO" id="GO:0006817">
    <property type="term" value="P:phosphate ion transport"/>
    <property type="evidence" value="ECO:0007669"/>
    <property type="project" value="UniProtKB-KW"/>
</dbReference>
<evidence type="ECO:0000256" key="6">
    <source>
        <dbReference type="ARBA" id="ARBA00022840"/>
    </source>
</evidence>